<dbReference type="Pfam" id="PF01431">
    <property type="entry name" value="Peptidase_M13"/>
    <property type="match status" value="1"/>
</dbReference>
<feature type="chain" id="PRO_5047436549" evidence="8">
    <location>
        <begin position="23"/>
        <end position="673"/>
    </location>
</feature>
<dbReference type="InterPro" id="IPR000718">
    <property type="entry name" value="Peptidase_M13"/>
</dbReference>
<proteinExistence type="inferred from homology"/>
<dbReference type="InterPro" id="IPR042089">
    <property type="entry name" value="Peptidase_M13_dom_2"/>
</dbReference>
<comment type="cofactor">
    <cofactor evidence="1">
        <name>Zn(2+)</name>
        <dbReference type="ChEBI" id="CHEBI:29105"/>
    </cofactor>
</comment>
<dbReference type="InterPro" id="IPR008753">
    <property type="entry name" value="Peptidase_M13_N"/>
</dbReference>
<keyword evidence="4" id="KW-0479">Metal-binding</keyword>
<keyword evidence="3" id="KW-0645">Protease</keyword>
<evidence type="ECO:0000256" key="3">
    <source>
        <dbReference type="ARBA" id="ARBA00022670"/>
    </source>
</evidence>
<evidence type="ECO:0000256" key="8">
    <source>
        <dbReference type="SAM" id="SignalP"/>
    </source>
</evidence>
<dbReference type="Gene3D" id="1.10.1380.10">
    <property type="entry name" value="Neutral endopeptidase , domain2"/>
    <property type="match status" value="1"/>
</dbReference>
<evidence type="ECO:0000259" key="10">
    <source>
        <dbReference type="Pfam" id="PF05649"/>
    </source>
</evidence>
<dbReference type="Proteomes" id="UP001500827">
    <property type="component" value="Unassembled WGS sequence"/>
</dbReference>
<keyword evidence="5" id="KW-0378">Hydrolase</keyword>
<evidence type="ECO:0000256" key="5">
    <source>
        <dbReference type="ARBA" id="ARBA00022801"/>
    </source>
</evidence>
<keyword evidence="8" id="KW-0732">Signal</keyword>
<sequence>MKFKMLALATASLAGTFAPLQAAKPQYGDWGYDVSAMDRSVKPGDDFWAYVNGSWDKRTQIAADRASAGPFVTLSDASEKDVHAIVEQLANDPNRDHLGQQVGDFYGSFMDTTAIDAAGTAPLKPYLAEINAAKTRAQILTLFTKPGFASPVDLDIDADFKNPDRYSAFASQARLGLPSREYYLDDSAKMKAHRAAYRDYIINIEKLAGLPGGAAAAGRIIALETALSKAQWAPADRRDIDKIYNPMTRAQLAKLAPEFDWNATLAKAGLANAQQVIVTEPSAVAGAGKVLASTPLSTWKEWLAFRFVSDHASVLPKAFDDARFGFYSKELSGVQQQRERWKRGVAAVNGALGEGVGEIYVKSHYPAESERQMTELIANLRDAYQERISGNSWMDDATKKAALEKLAAFEPRIGHPVKYIDYSSMKVVKGDPLGNALRGDDFQWKLRLSRFPHPVDRTLWGMTPQTINAYYNPLANQITFPAAILQPPFFDPNADAAANYGAIGAVIGHEMGHGFDDEGRKFDPKGALRDWWSADAAKSYATRTDKLVAQYNAFTPFPGASVNGKLTLGENLGDLSGVEAAYAAYKKYTAKHGEPPVIDGMTGDQRFFIAYAQAWQEKDREDAERQQLLTDPHSPGKYRVNGIVRNIDAWYKAFNIQPGDKLYLPPEQRVHIW</sequence>
<evidence type="ECO:0000259" key="9">
    <source>
        <dbReference type="Pfam" id="PF01431"/>
    </source>
</evidence>
<evidence type="ECO:0000256" key="6">
    <source>
        <dbReference type="ARBA" id="ARBA00022833"/>
    </source>
</evidence>
<feature type="domain" description="Peptidase M13 N-terminal" evidence="10">
    <location>
        <begin position="43"/>
        <end position="416"/>
    </location>
</feature>
<dbReference type="PANTHER" id="PTHR11733">
    <property type="entry name" value="ZINC METALLOPROTEASE FAMILY M13 NEPRILYSIN-RELATED"/>
    <property type="match status" value="1"/>
</dbReference>
<dbReference type="PANTHER" id="PTHR11733:SF167">
    <property type="entry name" value="FI17812P1-RELATED"/>
    <property type="match status" value="1"/>
</dbReference>
<keyword evidence="6" id="KW-0862">Zinc</keyword>
<evidence type="ECO:0000256" key="4">
    <source>
        <dbReference type="ARBA" id="ARBA00022723"/>
    </source>
</evidence>
<keyword evidence="7" id="KW-0482">Metalloprotease</keyword>
<organism evidence="11 12">
    <name type="scientific">Sphingomonas limnosediminicola</name>
    <dbReference type="NCBI Taxonomy" id="940133"/>
    <lineage>
        <taxon>Bacteria</taxon>
        <taxon>Pseudomonadati</taxon>
        <taxon>Pseudomonadota</taxon>
        <taxon>Alphaproteobacteria</taxon>
        <taxon>Sphingomonadales</taxon>
        <taxon>Sphingomonadaceae</taxon>
        <taxon>Sphingomonas</taxon>
    </lineage>
</organism>
<dbReference type="InterPro" id="IPR024079">
    <property type="entry name" value="MetalloPept_cat_dom_sf"/>
</dbReference>
<dbReference type="CDD" id="cd08662">
    <property type="entry name" value="M13"/>
    <property type="match status" value="1"/>
</dbReference>
<evidence type="ECO:0000256" key="1">
    <source>
        <dbReference type="ARBA" id="ARBA00001947"/>
    </source>
</evidence>
<dbReference type="PROSITE" id="PS51885">
    <property type="entry name" value="NEPRILYSIN"/>
    <property type="match status" value="1"/>
</dbReference>
<dbReference type="EMBL" id="BAABBM010000001">
    <property type="protein sequence ID" value="GAA3895239.1"/>
    <property type="molecule type" value="Genomic_DNA"/>
</dbReference>
<name>A0ABP7L8T1_9SPHN</name>
<dbReference type="Gene3D" id="3.40.390.10">
    <property type="entry name" value="Collagenase (Catalytic Domain)"/>
    <property type="match status" value="1"/>
</dbReference>
<evidence type="ECO:0000313" key="11">
    <source>
        <dbReference type="EMBL" id="GAA3895239.1"/>
    </source>
</evidence>
<evidence type="ECO:0000313" key="12">
    <source>
        <dbReference type="Proteomes" id="UP001500827"/>
    </source>
</evidence>
<dbReference type="PRINTS" id="PR00786">
    <property type="entry name" value="NEPRILYSIN"/>
</dbReference>
<reference evidence="12" key="1">
    <citation type="journal article" date="2019" name="Int. J. Syst. Evol. Microbiol.">
        <title>The Global Catalogue of Microorganisms (GCM) 10K type strain sequencing project: providing services to taxonomists for standard genome sequencing and annotation.</title>
        <authorList>
            <consortium name="The Broad Institute Genomics Platform"/>
            <consortium name="The Broad Institute Genome Sequencing Center for Infectious Disease"/>
            <person name="Wu L."/>
            <person name="Ma J."/>
        </authorList>
    </citation>
    <scope>NUCLEOTIDE SEQUENCE [LARGE SCALE GENOMIC DNA]</scope>
    <source>
        <strain evidence="12">JCM 17543</strain>
    </source>
</reference>
<dbReference type="Pfam" id="PF05649">
    <property type="entry name" value="Peptidase_M13_N"/>
    <property type="match status" value="1"/>
</dbReference>
<dbReference type="SUPFAM" id="SSF55486">
    <property type="entry name" value="Metalloproteases ('zincins'), catalytic domain"/>
    <property type="match status" value="1"/>
</dbReference>
<keyword evidence="12" id="KW-1185">Reference proteome</keyword>
<comment type="caution">
    <text evidence="11">The sequence shown here is derived from an EMBL/GenBank/DDBJ whole genome shotgun (WGS) entry which is preliminary data.</text>
</comment>
<protein>
    <submittedName>
        <fullName evidence="11">M13 family metallopeptidase</fullName>
    </submittedName>
</protein>
<dbReference type="InterPro" id="IPR018497">
    <property type="entry name" value="Peptidase_M13_C"/>
</dbReference>
<feature type="signal peptide" evidence="8">
    <location>
        <begin position="1"/>
        <end position="22"/>
    </location>
</feature>
<accession>A0ABP7L8T1</accession>
<comment type="similarity">
    <text evidence="2">Belongs to the peptidase M13 family.</text>
</comment>
<feature type="domain" description="Peptidase M13 C-terminal" evidence="9">
    <location>
        <begin position="468"/>
        <end position="670"/>
    </location>
</feature>
<evidence type="ECO:0000256" key="7">
    <source>
        <dbReference type="ARBA" id="ARBA00023049"/>
    </source>
</evidence>
<gene>
    <name evidence="11" type="ORF">GCM10022276_12900</name>
</gene>
<dbReference type="RefSeq" id="WP_344698852.1">
    <property type="nucleotide sequence ID" value="NZ_BAABBM010000001.1"/>
</dbReference>
<evidence type="ECO:0000256" key="2">
    <source>
        <dbReference type="ARBA" id="ARBA00007357"/>
    </source>
</evidence>